<dbReference type="AlphaFoldDB" id="A0A4Y3WQS1"/>
<feature type="compositionally biased region" description="Basic and acidic residues" evidence="1">
    <location>
        <begin position="313"/>
        <end position="337"/>
    </location>
</feature>
<dbReference type="Proteomes" id="UP000320338">
    <property type="component" value="Unassembled WGS sequence"/>
</dbReference>
<evidence type="ECO:0000256" key="1">
    <source>
        <dbReference type="SAM" id="MobiDB-lite"/>
    </source>
</evidence>
<protein>
    <submittedName>
        <fullName evidence="2">Uncharacterized protein</fullName>
    </submittedName>
</protein>
<gene>
    <name evidence="2" type="ORF">PHY01_35060</name>
</gene>
<reference evidence="2 3" key="1">
    <citation type="submission" date="2019-06" db="EMBL/GenBank/DDBJ databases">
        <title>Whole genome shotgun sequence of Pseudonocardia hydrocarbonoxydans NBRC 14498.</title>
        <authorList>
            <person name="Hosoyama A."/>
            <person name="Uohara A."/>
            <person name="Ohji S."/>
            <person name="Ichikawa N."/>
        </authorList>
    </citation>
    <scope>NUCLEOTIDE SEQUENCE [LARGE SCALE GENOMIC DNA]</scope>
    <source>
        <strain evidence="2 3">NBRC 14498</strain>
    </source>
</reference>
<feature type="region of interest" description="Disordered" evidence="1">
    <location>
        <begin position="313"/>
        <end position="353"/>
    </location>
</feature>
<dbReference type="RefSeq" id="WP_141279975.1">
    <property type="nucleotide sequence ID" value="NZ_BJNG01000030.1"/>
</dbReference>
<evidence type="ECO:0000313" key="3">
    <source>
        <dbReference type="Proteomes" id="UP000320338"/>
    </source>
</evidence>
<comment type="caution">
    <text evidence="2">The sequence shown here is derived from an EMBL/GenBank/DDBJ whole genome shotgun (WGS) entry which is preliminary data.</text>
</comment>
<name>A0A4Y3WQS1_9PSEU</name>
<organism evidence="2 3">
    <name type="scientific">Pseudonocardia hydrocarbonoxydans</name>
    <dbReference type="NCBI Taxonomy" id="76726"/>
    <lineage>
        <taxon>Bacteria</taxon>
        <taxon>Bacillati</taxon>
        <taxon>Actinomycetota</taxon>
        <taxon>Actinomycetes</taxon>
        <taxon>Pseudonocardiales</taxon>
        <taxon>Pseudonocardiaceae</taxon>
        <taxon>Pseudonocardia</taxon>
    </lineage>
</organism>
<dbReference type="OrthoDB" id="3572003at2"/>
<feature type="region of interest" description="Disordered" evidence="1">
    <location>
        <begin position="142"/>
        <end position="236"/>
    </location>
</feature>
<keyword evidence="3" id="KW-1185">Reference proteome</keyword>
<proteinExistence type="predicted"/>
<feature type="compositionally biased region" description="Acidic residues" evidence="1">
    <location>
        <begin position="338"/>
        <end position="347"/>
    </location>
</feature>
<accession>A0A4Y3WQS1</accession>
<feature type="compositionally biased region" description="Pro residues" evidence="1">
    <location>
        <begin position="164"/>
        <end position="183"/>
    </location>
</feature>
<feature type="compositionally biased region" description="Low complexity" evidence="1">
    <location>
        <begin position="184"/>
        <end position="212"/>
    </location>
</feature>
<feature type="compositionally biased region" description="Pro residues" evidence="1">
    <location>
        <begin position="213"/>
        <end position="222"/>
    </location>
</feature>
<sequence length="353" mass="35108">MSGLRPPVFAGVAAGVGTTTLARALHGVDGGLARGGRPAGGAVADVLVCRVDSLAHVAGLSCPVLAVVADRPPRLDRIAGRFGAVVTVPDVAAWHGLDAPEVAGLLAVAPGRRPARMQAFVDALLAVTAAVLRSGVLVRSGAHHRGAAPGPGPSGRASAERSPRPPVAAVPARPSRPVPPHPSRPGAVPTRPSTGPSPAAGVSAASGVSAAAGPPPAVPRPPARPDRPRARAVPPGPVVPAPVPAPLLAVPAPVARVPVTPVPAVHDGALWRGLRAVERAPVPLRVAPPAPVPLRRSTAAAPVPVHGRALRLRSDPVGHTSPDHARVGHAPVDHAALDDDGLDDDALESALAG</sequence>
<evidence type="ECO:0000313" key="2">
    <source>
        <dbReference type="EMBL" id="GEC21223.1"/>
    </source>
</evidence>
<dbReference type="EMBL" id="BJNG01000030">
    <property type="protein sequence ID" value="GEC21223.1"/>
    <property type="molecule type" value="Genomic_DNA"/>
</dbReference>